<feature type="compositionally biased region" description="Low complexity" evidence="11">
    <location>
        <begin position="341"/>
        <end position="351"/>
    </location>
</feature>
<dbReference type="Gene3D" id="2.60.120.10">
    <property type="entry name" value="Jelly Rolls"/>
    <property type="match status" value="1"/>
</dbReference>
<feature type="binding site" evidence="9">
    <location>
        <position position="111"/>
    </location>
    <ligand>
        <name>Mn(2+)</name>
        <dbReference type="ChEBI" id="CHEBI:29035"/>
    </ligand>
</feature>
<evidence type="ECO:0000256" key="5">
    <source>
        <dbReference type="ARBA" id="ARBA00022723"/>
    </source>
</evidence>
<keyword evidence="12" id="KW-0732">Signal</keyword>
<feature type="region of interest" description="Disordered" evidence="11">
    <location>
        <begin position="527"/>
        <end position="548"/>
    </location>
</feature>
<feature type="binding site" evidence="8">
    <location>
        <position position="98"/>
    </location>
    <ligand>
        <name>oxalate</name>
        <dbReference type="ChEBI" id="CHEBI:30623"/>
    </ligand>
</feature>
<comment type="subcellular location">
    <subcellularLocation>
        <location evidence="1">Secreted</location>
        <location evidence="1">Extracellular space</location>
        <location evidence="1">Apoplast</location>
    </subcellularLocation>
</comment>
<feature type="domain" description="Cupin type-1" evidence="13">
    <location>
        <begin position="63"/>
        <end position="271"/>
    </location>
</feature>
<feature type="compositionally biased region" description="Basic residues" evidence="11">
    <location>
        <begin position="379"/>
        <end position="391"/>
    </location>
</feature>
<dbReference type="Pfam" id="PF00190">
    <property type="entry name" value="Cupin_1"/>
    <property type="match status" value="1"/>
</dbReference>
<evidence type="ECO:0000256" key="9">
    <source>
        <dbReference type="PIRSR" id="PIRSR601929-2"/>
    </source>
</evidence>
<name>A0A835FBM3_9POAL</name>
<feature type="binding site" evidence="9">
    <location>
        <position position="113"/>
    </location>
    <ligand>
        <name>Mn(2+)</name>
        <dbReference type="ChEBI" id="CHEBI:29035"/>
    </ligand>
</feature>
<reference evidence="14" key="1">
    <citation type="submission" date="2020-07" db="EMBL/GenBank/DDBJ databases">
        <title>Genome sequence and genetic diversity analysis of an under-domesticated orphan crop, white fonio (Digitaria exilis).</title>
        <authorList>
            <person name="Bennetzen J.L."/>
            <person name="Chen S."/>
            <person name="Ma X."/>
            <person name="Wang X."/>
            <person name="Yssel A.E.J."/>
            <person name="Chaluvadi S.R."/>
            <person name="Johnson M."/>
            <person name="Gangashetty P."/>
            <person name="Hamidou F."/>
            <person name="Sanogo M.D."/>
            <person name="Zwaenepoel A."/>
            <person name="Wallace J."/>
            <person name="Van De Peer Y."/>
            <person name="Van Deynze A."/>
        </authorList>
    </citation>
    <scope>NUCLEOTIDE SEQUENCE</scope>
    <source>
        <tissue evidence="14">Leaves</tissue>
    </source>
</reference>
<feature type="disulfide bond" evidence="10">
    <location>
        <begin position="33"/>
        <end position="48"/>
    </location>
</feature>
<evidence type="ECO:0000256" key="4">
    <source>
        <dbReference type="ARBA" id="ARBA00022525"/>
    </source>
</evidence>
<feature type="signal peptide" evidence="12">
    <location>
        <begin position="1"/>
        <end position="23"/>
    </location>
</feature>
<evidence type="ECO:0000256" key="6">
    <source>
        <dbReference type="ARBA" id="ARBA00023157"/>
    </source>
</evidence>
<feature type="compositionally biased region" description="Low complexity" evidence="11">
    <location>
        <begin position="189"/>
        <end position="208"/>
    </location>
</feature>
<evidence type="ECO:0000256" key="1">
    <source>
        <dbReference type="ARBA" id="ARBA00004271"/>
    </source>
</evidence>
<keyword evidence="6 10" id="KW-1015">Disulfide bond</keyword>
<dbReference type="InterPro" id="IPR014710">
    <property type="entry name" value="RmlC-like_jellyroll"/>
</dbReference>
<dbReference type="OrthoDB" id="1921208at2759"/>
<sequence>MEHFNKALTALFSLLLLAPLLVASDPDPLQDFCVADLTGTPSVNGYPCQPPSSVGDEFLFSSKLATGGDPTLNPNGSNVTRLSVNQWPGVNTLGLSTNRIDFAPGGTNPPHVHPRATEVGIVAGGELLVGIIGSGDSGNRSYSNSNLWSKTTIGPTPKNLAQFSLSFPLSSRAGPLSLPLLPRALGPRARSLARAPAQPSDAPASSPRSADKPGPPSRNSRDLAPRMRAFAPGECAAPCQSSLASTPRPSQALGPSRSLGAHAALAAELARALATARSSKPPWARIPTASEPPRPTQPLAFAYKKPAKSPIRPYRSHGVQSPFATTTNAKQRRRRGKRGKTAAGRSTTTAAGRRRSTPSQATTSTTRRMPTSTTTTASSRHRVTSPLRQRRPASPNPSRALGEPFQAAPPSSLLDAAHRRSAMKPSAAARNPTYLPGHRAALFCRDLTAHTCLRTHLCHCGTGQPGIRGREVAPRPWRTRAHAHAHALTPRALTPRMHTRSPGHEVLPRTAGELAAATVHAAAVTHRTGATSGLAARARTRHGGRERVPSRRAARVANAFATFCRTPCARELFPIRFWIWPHTHLATQAQPHRIGAQPHQIRWTQFTRDADRRGPPPSGPTCQVDLVVATSAGPTLTLTSAGHVARSGAATCRALALPRDDDREQLIEDPAEDCDDYPLSPGSRPSHLLNAH</sequence>
<keyword evidence="5 8" id="KW-0479">Metal-binding</keyword>
<feature type="binding site" evidence="8">
    <location>
        <position position="113"/>
    </location>
    <ligand>
        <name>oxalate</name>
        <dbReference type="ChEBI" id="CHEBI:30623"/>
    </ligand>
</feature>
<evidence type="ECO:0000256" key="8">
    <source>
        <dbReference type="PIRSR" id="PIRSR601929-1"/>
    </source>
</evidence>
<evidence type="ECO:0000256" key="7">
    <source>
        <dbReference type="ARBA" id="ARBA00023211"/>
    </source>
</evidence>
<feature type="region of interest" description="Disordered" evidence="11">
    <location>
        <begin position="237"/>
        <end position="256"/>
    </location>
</feature>
<accession>A0A835FBM3</accession>
<proteinExistence type="inferred from homology"/>
<feature type="binding site" evidence="8">
    <location>
        <position position="108"/>
    </location>
    <ligand>
        <name>oxalate</name>
        <dbReference type="ChEBI" id="CHEBI:30623"/>
    </ligand>
</feature>
<feature type="region of interest" description="Disordered" evidence="11">
    <location>
        <begin position="669"/>
        <end position="692"/>
    </location>
</feature>
<dbReference type="SMART" id="SM00835">
    <property type="entry name" value="Cupin_1"/>
    <property type="match status" value="1"/>
</dbReference>
<dbReference type="InterPro" id="IPR006045">
    <property type="entry name" value="Cupin_1"/>
</dbReference>
<dbReference type="PROSITE" id="PS00725">
    <property type="entry name" value="GERMIN"/>
    <property type="match status" value="1"/>
</dbReference>
<evidence type="ECO:0000313" key="15">
    <source>
        <dbReference type="Proteomes" id="UP000636709"/>
    </source>
</evidence>
<dbReference type="PANTHER" id="PTHR31238">
    <property type="entry name" value="GERMIN-LIKE PROTEIN SUBFAMILY 3 MEMBER 3"/>
    <property type="match status" value="1"/>
</dbReference>
<comment type="similarity">
    <text evidence="2">Belongs to the germin family.</text>
</comment>
<feature type="region of interest" description="Disordered" evidence="11">
    <location>
        <begin position="189"/>
        <end position="223"/>
    </location>
</feature>
<evidence type="ECO:0000256" key="2">
    <source>
        <dbReference type="ARBA" id="ARBA00007456"/>
    </source>
</evidence>
<comment type="caution">
    <text evidence="14">The sequence shown here is derived from an EMBL/GenBank/DDBJ whole genome shotgun (WGS) entry which is preliminary data.</text>
</comment>
<keyword evidence="15" id="KW-1185">Reference proteome</keyword>
<protein>
    <recommendedName>
        <fullName evidence="13">Cupin type-1 domain-containing protein</fullName>
    </recommendedName>
</protein>
<dbReference type="CDD" id="cd02241">
    <property type="entry name" value="cupin_OxOx"/>
    <property type="match status" value="1"/>
</dbReference>
<organism evidence="14 15">
    <name type="scientific">Digitaria exilis</name>
    <dbReference type="NCBI Taxonomy" id="1010633"/>
    <lineage>
        <taxon>Eukaryota</taxon>
        <taxon>Viridiplantae</taxon>
        <taxon>Streptophyta</taxon>
        <taxon>Embryophyta</taxon>
        <taxon>Tracheophyta</taxon>
        <taxon>Spermatophyta</taxon>
        <taxon>Magnoliopsida</taxon>
        <taxon>Liliopsida</taxon>
        <taxon>Poales</taxon>
        <taxon>Poaceae</taxon>
        <taxon>PACMAD clade</taxon>
        <taxon>Panicoideae</taxon>
        <taxon>Panicodae</taxon>
        <taxon>Paniceae</taxon>
        <taxon>Anthephorinae</taxon>
        <taxon>Digitaria</taxon>
    </lineage>
</organism>
<dbReference type="InterPro" id="IPR001929">
    <property type="entry name" value="Germin"/>
</dbReference>
<gene>
    <name evidence="14" type="ORF">HU200_014685</name>
</gene>
<evidence type="ECO:0000256" key="3">
    <source>
        <dbReference type="ARBA" id="ARBA00022523"/>
    </source>
</evidence>
<evidence type="ECO:0000256" key="10">
    <source>
        <dbReference type="PIRSR" id="PIRSR601929-3"/>
    </source>
</evidence>
<feature type="compositionally biased region" description="Polar residues" evidence="11">
    <location>
        <begin position="318"/>
        <end position="328"/>
    </location>
</feature>
<feature type="binding site" evidence="8">
    <location>
        <position position="118"/>
    </location>
    <ligand>
        <name>oxalate</name>
        <dbReference type="ChEBI" id="CHEBI:30623"/>
    </ligand>
</feature>
<keyword evidence="7 8" id="KW-0464">Manganese</keyword>
<dbReference type="InterPro" id="IPR019780">
    <property type="entry name" value="Germin_Mn-BS"/>
</dbReference>
<evidence type="ECO:0000259" key="13">
    <source>
        <dbReference type="SMART" id="SM00835"/>
    </source>
</evidence>
<evidence type="ECO:0000313" key="14">
    <source>
        <dbReference type="EMBL" id="KAF8733835.1"/>
    </source>
</evidence>
<dbReference type="Proteomes" id="UP000636709">
    <property type="component" value="Unassembled WGS sequence"/>
</dbReference>
<feature type="chain" id="PRO_5032896789" description="Cupin type-1 domain-containing protein" evidence="12">
    <location>
        <begin position="24"/>
        <end position="692"/>
    </location>
</feature>
<keyword evidence="4" id="KW-0964">Secreted</keyword>
<keyword evidence="3" id="KW-0052">Apoplast</keyword>
<evidence type="ECO:0000256" key="12">
    <source>
        <dbReference type="SAM" id="SignalP"/>
    </source>
</evidence>
<feature type="region of interest" description="Disordered" evidence="11">
    <location>
        <begin position="276"/>
        <end position="410"/>
    </location>
</feature>
<dbReference type="GO" id="GO:0030145">
    <property type="term" value="F:manganese ion binding"/>
    <property type="evidence" value="ECO:0007669"/>
    <property type="project" value="InterPro"/>
</dbReference>
<feature type="compositionally biased region" description="Basic residues" evidence="11">
    <location>
        <begin position="330"/>
        <end position="340"/>
    </location>
</feature>
<dbReference type="SUPFAM" id="SSF51182">
    <property type="entry name" value="RmlC-like cupins"/>
    <property type="match status" value="1"/>
</dbReference>
<evidence type="ECO:0000256" key="11">
    <source>
        <dbReference type="SAM" id="MobiDB-lite"/>
    </source>
</evidence>
<feature type="compositionally biased region" description="Low complexity" evidence="11">
    <location>
        <begin position="362"/>
        <end position="378"/>
    </location>
</feature>
<feature type="compositionally biased region" description="Polar residues" evidence="11">
    <location>
        <begin position="239"/>
        <end position="249"/>
    </location>
</feature>
<dbReference type="GO" id="GO:0048046">
    <property type="term" value="C:apoplast"/>
    <property type="evidence" value="ECO:0007669"/>
    <property type="project" value="UniProtKB-SubCell"/>
</dbReference>
<dbReference type="InterPro" id="IPR011051">
    <property type="entry name" value="RmlC_Cupin_sf"/>
</dbReference>
<dbReference type="AlphaFoldDB" id="A0A835FBM3"/>
<feature type="binding site" evidence="9">
    <location>
        <position position="118"/>
    </location>
    <ligand>
        <name>Mn(2+)</name>
        <dbReference type="ChEBI" id="CHEBI:29035"/>
    </ligand>
</feature>
<dbReference type="EMBL" id="JACEFO010001597">
    <property type="protein sequence ID" value="KAF8733835.1"/>
    <property type="molecule type" value="Genomic_DNA"/>
</dbReference>